<gene>
    <name evidence="1" type="ORF">J4215_04820</name>
</gene>
<accession>A0A8T4LF03</accession>
<comment type="caution">
    <text evidence="1">The sequence shown here is derived from an EMBL/GenBank/DDBJ whole genome shotgun (WGS) entry which is preliminary data.</text>
</comment>
<dbReference type="AlphaFoldDB" id="A0A8T4LF03"/>
<dbReference type="EMBL" id="JAGVWC010000011">
    <property type="protein sequence ID" value="MBS3061875.1"/>
    <property type="molecule type" value="Genomic_DNA"/>
</dbReference>
<protein>
    <recommendedName>
        <fullName evidence="3">Helix-turn-helix domain-containing protein</fullName>
    </recommendedName>
</protein>
<proteinExistence type="predicted"/>
<sequence length="140" mass="15854">MNIPCESYIKEYLPKIRQQIVIDLVKTHGYTQTKASKALGITQASVSKYLSSPVIKFKNKDLNQNIEEIASELSPAILRNEPMEFDYNRVCNYCTHRDESSLICSINSRASKSATTQIAAIKEQHARHVVSTHKKHGAEY</sequence>
<dbReference type="PANTHER" id="PTHR40730">
    <property type="entry name" value="TRANSCRIPTIONAL REGULATOR PROTEIN-LIKE PROTEIN"/>
    <property type="match status" value="1"/>
</dbReference>
<dbReference type="Proteomes" id="UP000675968">
    <property type="component" value="Unassembled WGS sequence"/>
</dbReference>
<organism evidence="1 2">
    <name type="scientific">Candidatus Iainarchaeum sp</name>
    <dbReference type="NCBI Taxonomy" id="3101447"/>
    <lineage>
        <taxon>Archaea</taxon>
        <taxon>Candidatus Iainarchaeota</taxon>
        <taxon>Candidatus Iainarchaeia</taxon>
        <taxon>Candidatus Iainarchaeales</taxon>
        <taxon>Candidatus Iainarchaeaceae</taxon>
        <taxon>Candidatus Iainarchaeum</taxon>
    </lineage>
</organism>
<reference evidence="1" key="2">
    <citation type="submission" date="2021-05" db="EMBL/GenBank/DDBJ databases">
        <title>Protein family content uncovers lineage relationships and bacterial pathway maintenance mechanisms in DPANN archaea.</title>
        <authorList>
            <person name="Castelle C.J."/>
            <person name="Meheust R."/>
            <person name="Jaffe A.L."/>
            <person name="Seitz K."/>
            <person name="Gong X."/>
            <person name="Baker B.J."/>
            <person name="Banfield J.F."/>
        </authorList>
    </citation>
    <scope>NUCLEOTIDE SEQUENCE</scope>
    <source>
        <strain evidence="1">RIFCSPLOWO2_01_FULL_AR10_48_17</strain>
    </source>
</reference>
<evidence type="ECO:0000313" key="1">
    <source>
        <dbReference type="EMBL" id="MBS3061875.1"/>
    </source>
</evidence>
<name>A0A8T4LF03_9ARCH</name>
<evidence type="ECO:0008006" key="3">
    <source>
        <dbReference type="Google" id="ProtNLM"/>
    </source>
</evidence>
<evidence type="ECO:0000313" key="2">
    <source>
        <dbReference type="Proteomes" id="UP000675968"/>
    </source>
</evidence>
<reference evidence="1" key="1">
    <citation type="submission" date="2021-03" db="EMBL/GenBank/DDBJ databases">
        <authorList>
            <person name="Jaffe A."/>
        </authorList>
    </citation>
    <scope>NUCLEOTIDE SEQUENCE</scope>
    <source>
        <strain evidence="1">RIFCSPLOWO2_01_FULL_AR10_48_17</strain>
    </source>
</reference>